<evidence type="ECO:0000256" key="1">
    <source>
        <dbReference type="SAM" id="MobiDB-lite"/>
    </source>
</evidence>
<feature type="region of interest" description="Disordered" evidence="1">
    <location>
        <begin position="17"/>
        <end position="124"/>
    </location>
</feature>
<feature type="compositionally biased region" description="Basic and acidic residues" evidence="1">
    <location>
        <begin position="22"/>
        <end position="57"/>
    </location>
</feature>
<comment type="caution">
    <text evidence="2">The sequence shown here is derived from an EMBL/GenBank/DDBJ whole genome shotgun (WGS) entry which is preliminary data.</text>
</comment>
<sequence length="124" mass="13802">MSGRVKFLPLAWAGMPKTSFRKNSDSPKAQAERQGVDTVRGEPVKRSHEQAEGHEPNQRVQGFLNNKETEFNENNPTGIQALKSGESLTVQEKVQKQIHKRRPVHGLLSSPNPLPSREGNLSPL</sequence>
<organism evidence="2 3">
    <name type="scientific">Methyloglobulus morosus KoM1</name>
    <dbReference type="NCBI Taxonomy" id="1116472"/>
    <lineage>
        <taxon>Bacteria</taxon>
        <taxon>Pseudomonadati</taxon>
        <taxon>Pseudomonadota</taxon>
        <taxon>Gammaproteobacteria</taxon>
        <taxon>Methylococcales</taxon>
        <taxon>Methylococcaceae</taxon>
        <taxon>Methyloglobulus</taxon>
    </lineage>
</organism>
<reference evidence="2 3" key="1">
    <citation type="journal article" date="2013" name="Genome Announc.">
        <title>Draft Genome Sequence of the Methanotrophic Gammaproteobacterium Methyloglobulus morosus DSM 22980 Strain KoM1.</title>
        <authorList>
            <person name="Poehlein A."/>
            <person name="Deutzmann J.S."/>
            <person name="Daniel R."/>
            <person name="Simeonova D.D."/>
        </authorList>
    </citation>
    <scope>NUCLEOTIDE SEQUENCE [LARGE SCALE GENOMIC DNA]</scope>
    <source>
        <strain evidence="2 3">KoM1</strain>
    </source>
</reference>
<protein>
    <submittedName>
        <fullName evidence="2">Uncharacterized protein</fullName>
    </submittedName>
</protein>
<proteinExistence type="predicted"/>
<evidence type="ECO:0000313" key="3">
    <source>
        <dbReference type="Proteomes" id="UP000017842"/>
    </source>
</evidence>
<dbReference type="EMBL" id="AYLO01000044">
    <property type="protein sequence ID" value="ESS72769.1"/>
    <property type="molecule type" value="Genomic_DNA"/>
</dbReference>
<feature type="compositionally biased region" description="Polar residues" evidence="1">
    <location>
        <begin position="58"/>
        <end position="78"/>
    </location>
</feature>
<dbReference type="AlphaFoldDB" id="V5BY51"/>
<name>V5BY51_9GAMM</name>
<evidence type="ECO:0000313" key="2">
    <source>
        <dbReference type="EMBL" id="ESS72769.1"/>
    </source>
</evidence>
<dbReference type="Proteomes" id="UP000017842">
    <property type="component" value="Unassembled WGS sequence"/>
</dbReference>
<keyword evidence="3" id="KW-1185">Reference proteome</keyword>
<accession>V5BY51</accession>
<gene>
    <name evidence="2" type="ORF">MGMO_45c00010</name>
</gene>